<evidence type="ECO:0000313" key="3">
    <source>
        <dbReference type="Proteomes" id="UP000799436"/>
    </source>
</evidence>
<organism evidence="2 3">
    <name type="scientific">Teratosphaeria nubilosa</name>
    <dbReference type="NCBI Taxonomy" id="161662"/>
    <lineage>
        <taxon>Eukaryota</taxon>
        <taxon>Fungi</taxon>
        <taxon>Dikarya</taxon>
        <taxon>Ascomycota</taxon>
        <taxon>Pezizomycotina</taxon>
        <taxon>Dothideomycetes</taxon>
        <taxon>Dothideomycetidae</taxon>
        <taxon>Mycosphaerellales</taxon>
        <taxon>Teratosphaeriaceae</taxon>
        <taxon>Teratosphaeria</taxon>
    </lineage>
</organism>
<feature type="transmembrane region" description="Helical" evidence="1">
    <location>
        <begin position="43"/>
        <end position="67"/>
    </location>
</feature>
<feature type="transmembrane region" description="Helical" evidence="1">
    <location>
        <begin position="88"/>
        <end position="106"/>
    </location>
</feature>
<reference evidence="2" key="1">
    <citation type="journal article" date="2020" name="Stud. Mycol.">
        <title>101 Dothideomycetes genomes: a test case for predicting lifestyles and emergence of pathogens.</title>
        <authorList>
            <person name="Haridas S."/>
            <person name="Albert R."/>
            <person name="Binder M."/>
            <person name="Bloem J."/>
            <person name="Labutti K."/>
            <person name="Salamov A."/>
            <person name="Andreopoulos B."/>
            <person name="Baker S."/>
            <person name="Barry K."/>
            <person name="Bills G."/>
            <person name="Bluhm B."/>
            <person name="Cannon C."/>
            <person name="Castanera R."/>
            <person name="Culley D."/>
            <person name="Daum C."/>
            <person name="Ezra D."/>
            <person name="Gonzalez J."/>
            <person name="Henrissat B."/>
            <person name="Kuo A."/>
            <person name="Liang C."/>
            <person name="Lipzen A."/>
            <person name="Lutzoni F."/>
            <person name="Magnuson J."/>
            <person name="Mondo S."/>
            <person name="Nolan M."/>
            <person name="Ohm R."/>
            <person name="Pangilinan J."/>
            <person name="Park H.-J."/>
            <person name="Ramirez L."/>
            <person name="Alfaro M."/>
            <person name="Sun H."/>
            <person name="Tritt A."/>
            <person name="Yoshinaga Y."/>
            <person name="Zwiers L.-H."/>
            <person name="Turgeon B."/>
            <person name="Goodwin S."/>
            <person name="Spatafora J."/>
            <person name="Crous P."/>
            <person name="Grigoriev I."/>
        </authorList>
    </citation>
    <scope>NUCLEOTIDE SEQUENCE</scope>
    <source>
        <strain evidence="2">CBS 116005</strain>
    </source>
</reference>
<dbReference type="AlphaFoldDB" id="A0A6G1L7Y9"/>
<name>A0A6G1L7Y9_9PEZI</name>
<protein>
    <submittedName>
        <fullName evidence="2">Uncharacterized protein</fullName>
    </submittedName>
</protein>
<evidence type="ECO:0000256" key="1">
    <source>
        <dbReference type="SAM" id="Phobius"/>
    </source>
</evidence>
<dbReference type="EMBL" id="ML995838">
    <property type="protein sequence ID" value="KAF2769043.1"/>
    <property type="molecule type" value="Genomic_DNA"/>
</dbReference>
<evidence type="ECO:0000313" key="2">
    <source>
        <dbReference type="EMBL" id="KAF2769043.1"/>
    </source>
</evidence>
<proteinExistence type="predicted"/>
<feature type="transmembrane region" description="Helical" evidence="1">
    <location>
        <begin position="112"/>
        <end position="132"/>
    </location>
</feature>
<keyword evidence="1" id="KW-0812">Transmembrane</keyword>
<accession>A0A6G1L7Y9</accession>
<keyword evidence="3" id="KW-1185">Reference proteome</keyword>
<dbReference type="Proteomes" id="UP000799436">
    <property type="component" value="Unassembled WGS sequence"/>
</dbReference>
<dbReference type="OrthoDB" id="3750908at2759"/>
<keyword evidence="1" id="KW-1133">Transmembrane helix</keyword>
<sequence>MWLVLLTQFVVAVLELLFLADDDYDIEFDDGEYRLIRSYTRYITTMAVGSIFIALTMTTGAWIIAIVGEARGSRKLLGISFGRRFLDIFLWFEFALFAILLILWFFLWVHHYLVPIFWVVSWLFMIGIACNVPKQSQTANGSYA</sequence>
<keyword evidence="1" id="KW-0472">Membrane</keyword>
<gene>
    <name evidence="2" type="ORF">EJ03DRAFT_336559</name>
</gene>